<dbReference type="Proteomes" id="UP000009186">
    <property type="component" value="Chromosome"/>
</dbReference>
<keyword evidence="1" id="KW-0472">Membrane</keyword>
<name>G2Z0B2_FLABF</name>
<evidence type="ECO:0000256" key="1">
    <source>
        <dbReference type="SAM" id="Phobius"/>
    </source>
</evidence>
<protein>
    <submittedName>
        <fullName evidence="2">Uncharacterized protein</fullName>
    </submittedName>
</protein>
<accession>G2Z0B2</accession>
<reference evidence="2 3" key="1">
    <citation type="journal article" date="2011" name="Appl. Environ. Microbiol.">
        <title>Complete genome sequence of the fish pathogen Flavobacterium branchiophilum.</title>
        <authorList>
            <consortium name="1:IP"/>
            <consortium name="Microbial Evolutionary Genomics,F-75015 Paris"/>
            <consortium name="France 2:CNRS"/>
            <consortium name="URA2171"/>
            <consortium name="F-75015 Paris,France 3:Unite de Virologie et Immunologie Mol."/>
            <consortium name="INRA,78352 Jouy en Josas Cedex"/>
            <consortium name="France. 4:Unite de Mathemathique"/>
            <consortium name="Informatique et Genome,INRA"/>
            <consortium name="78352 Jouy en Josas Cedex"/>
            <consortium name="France. 5:CEA/Genoscope"/>
            <consortium name="Evry"/>
            <consortium name="France"/>
            <person name="Touchon M."/>
            <person name="Barbier P."/>
            <person name="Bernardet J.F."/>
            <person name="Loux V."/>
            <person name="Vacherie B."/>
            <person name="Barbe V."/>
            <person name="Rocha E.P."/>
            <person name="Duchaud E."/>
        </authorList>
    </citation>
    <scope>NUCLEOTIDE SEQUENCE [LARGE SCALE GENOMIC DNA]</scope>
    <source>
        <strain evidence="2 3">FL-15</strain>
    </source>
</reference>
<evidence type="ECO:0000313" key="3">
    <source>
        <dbReference type="Proteomes" id="UP000009186"/>
    </source>
</evidence>
<gene>
    <name evidence="2" type="ordered locus">FBFL15_2930</name>
</gene>
<evidence type="ECO:0000313" key="2">
    <source>
        <dbReference type="EMBL" id="CCB70878.1"/>
    </source>
</evidence>
<keyword evidence="1" id="KW-1133">Transmembrane helix</keyword>
<proteinExistence type="predicted"/>
<feature type="transmembrane region" description="Helical" evidence="1">
    <location>
        <begin position="40"/>
        <end position="57"/>
    </location>
</feature>
<dbReference type="RefSeq" id="WP_014085326.1">
    <property type="nucleotide sequence ID" value="NC_016001.1"/>
</dbReference>
<dbReference type="KEGG" id="fbr:FBFL15_2930"/>
<keyword evidence="3" id="KW-1185">Reference proteome</keyword>
<organism evidence="2 3">
    <name type="scientific">Flavobacterium branchiophilum (strain FL-15)</name>
    <dbReference type="NCBI Taxonomy" id="1034807"/>
    <lineage>
        <taxon>Bacteria</taxon>
        <taxon>Pseudomonadati</taxon>
        <taxon>Bacteroidota</taxon>
        <taxon>Flavobacteriia</taxon>
        <taxon>Flavobacteriales</taxon>
        <taxon>Flavobacteriaceae</taxon>
        <taxon>Flavobacterium</taxon>
    </lineage>
</organism>
<dbReference type="EMBL" id="FQ859183">
    <property type="protein sequence ID" value="CCB70878.1"/>
    <property type="molecule type" value="Genomic_DNA"/>
</dbReference>
<sequence length="62" mass="7301">MTNNNRKFFVELVLLTVIIFFVFISTWYKDSFFDSDGIRIFSMVAFGIAVDLCIYAYKNNLK</sequence>
<dbReference type="STRING" id="1034807.FBFL15_2930"/>
<dbReference type="AlphaFoldDB" id="G2Z0B2"/>
<feature type="transmembrane region" description="Helical" evidence="1">
    <location>
        <begin position="12"/>
        <end position="28"/>
    </location>
</feature>
<keyword evidence="1" id="KW-0812">Transmembrane</keyword>
<dbReference type="HOGENOM" id="CLU_2897562_0_0_10"/>